<protein>
    <submittedName>
        <fullName evidence="2">Uncharacterized protein</fullName>
    </submittedName>
</protein>
<accession>A0ABX8E6Q6</accession>
<evidence type="ECO:0000256" key="1">
    <source>
        <dbReference type="SAM" id="Phobius"/>
    </source>
</evidence>
<name>A0ABX8E6Q6_9SPHN</name>
<dbReference type="RefSeq" id="WP_213500028.1">
    <property type="nucleotide sequence ID" value="NZ_CP054856.1"/>
</dbReference>
<feature type="transmembrane region" description="Helical" evidence="1">
    <location>
        <begin position="27"/>
        <end position="51"/>
    </location>
</feature>
<dbReference type="Proteomes" id="UP000677126">
    <property type="component" value="Chromosome"/>
</dbReference>
<keyword evidence="1" id="KW-1133">Transmembrane helix</keyword>
<gene>
    <name evidence="2" type="ORF">HT578_13395</name>
</gene>
<organism evidence="2 3">
    <name type="scientific">Novosphingobium decolorationis</name>
    <dbReference type="NCBI Taxonomy" id="2698673"/>
    <lineage>
        <taxon>Bacteria</taxon>
        <taxon>Pseudomonadati</taxon>
        <taxon>Pseudomonadota</taxon>
        <taxon>Alphaproteobacteria</taxon>
        <taxon>Sphingomonadales</taxon>
        <taxon>Sphingomonadaceae</taxon>
        <taxon>Novosphingobium</taxon>
    </lineage>
</organism>
<dbReference type="EMBL" id="CP054856">
    <property type="protein sequence ID" value="QVM84548.1"/>
    <property type="molecule type" value="Genomic_DNA"/>
</dbReference>
<keyword evidence="3" id="KW-1185">Reference proteome</keyword>
<reference evidence="2 3" key="1">
    <citation type="journal article" date="2021" name="Int. J. Syst. Evol. Microbiol.">
        <title>Novosphingobium decolorationis sp. nov., an aniline blue-decolourizing bacterium isolated from East Pacific sediment.</title>
        <authorList>
            <person name="Chen X."/>
            <person name="Dong B."/>
            <person name="Chen T."/>
            <person name="Ren N."/>
            <person name="Wang J."/>
            <person name="Xu Y."/>
            <person name="Yang J."/>
            <person name="Zhu S."/>
            <person name="Chen J."/>
        </authorList>
    </citation>
    <scope>NUCLEOTIDE SEQUENCE [LARGE SCALE GENOMIC DNA]</scope>
    <source>
        <strain evidence="2 3">502str22</strain>
    </source>
</reference>
<evidence type="ECO:0000313" key="3">
    <source>
        <dbReference type="Proteomes" id="UP000677126"/>
    </source>
</evidence>
<proteinExistence type="predicted"/>
<evidence type="ECO:0000313" key="2">
    <source>
        <dbReference type="EMBL" id="QVM84548.1"/>
    </source>
</evidence>
<keyword evidence="1" id="KW-0812">Transmembrane</keyword>
<sequence length="52" mass="5830">MMAHDDQDYYRKVLHGYMVHEHSQAGYHAAIVAIKVLMSSLALTMAAYATFA</sequence>
<keyword evidence="1" id="KW-0472">Membrane</keyword>